<evidence type="ECO:0000256" key="2">
    <source>
        <dbReference type="SAM" id="Phobius"/>
    </source>
</evidence>
<reference evidence="3 4" key="1">
    <citation type="submission" date="2011-08" db="EMBL/GenBank/DDBJ databases">
        <authorList>
            <person name="Lin Y."/>
            <person name="Hao X."/>
            <person name="Johnstone L."/>
            <person name="Miller S.J."/>
            <person name="Wei G."/>
            <person name="Rensing C."/>
        </authorList>
    </citation>
    <scope>NUCLEOTIDE SEQUENCE [LARGE SCALE GENOMIC DNA]</scope>
    <source>
        <strain evidence="3 4">K42</strain>
    </source>
</reference>
<dbReference type="PATRIC" id="fig|700597.3.peg.52"/>
<dbReference type="RefSeq" id="WP_007490415.1">
    <property type="nucleotide sequence ID" value="NZ_AGBF01000001.1"/>
</dbReference>
<gene>
    <name evidence="3" type="ORF">SZN_00285</name>
</gene>
<feature type="transmembrane region" description="Helical" evidence="2">
    <location>
        <begin position="99"/>
        <end position="118"/>
    </location>
</feature>
<evidence type="ECO:0000313" key="4">
    <source>
        <dbReference type="Proteomes" id="UP000004217"/>
    </source>
</evidence>
<dbReference type="EMBL" id="AGBF01000001">
    <property type="protein sequence ID" value="EGX61752.1"/>
    <property type="molecule type" value="Genomic_DNA"/>
</dbReference>
<evidence type="ECO:0000256" key="1">
    <source>
        <dbReference type="SAM" id="MobiDB-lite"/>
    </source>
</evidence>
<keyword evidence="2" id="KW-0472">Membrane</keyword>
<name>G2G3K6_9ACTN</name>
<organism evidence="3 4">
    <name type="scientific">Streptomyces zinciresistens K42</name>
    <dbReference type="NCBI Taxonomy" id="700597"/>
    <lineage>
        <taxon>Bacteria</taxon>
        <taxon>Bacillati</taxon>
        <taxon>Actinomycetota</taxon>
        <taxon>Actinomycetes</taxon>
        <taxon>Kitasatosporales</taxon>
        <taxon>Streptomycetaceae</taxon>
        <taxon>Streptomyces</taxon>
    </lineage>
</organism>
<protein>
    <submittedName>
        <fullName evidence="3">Uncharacterized protein</fullName>
    </submittedName>
</protein>
<comment type="caution">
    <text evidence="3">The sequence shown here is derived from an EMBL/GenBank/DDBJ whole genome shotgun (WGS) entry which is preliminary data.</text>
</comment>
<dbReference type="AlphaFoldDB" id="G2G3K6"/>
<evidence type="ECO:0000313" key="3">
    <source>
        <dbReference type="EMBL" id="EGX61752.1"/>
    </source>
</evidence>
<dbReference type="Proteomes" id="UP000004217">
    <property type="component" value="Unassembled WGS sequence"/>
</dbReference>
<proteinExistence type="predicted"/>
<accession>G2G3K6</accession>
<keyword evidence="4" id="KW-1185">Reference proteome</keyword>
<feature type="transmembrane region" description="Helical" evidence="2">
    <location>
        <begin position="150"/>
        <end position="169"/>
    </location>
</feature>
<feature type="region of interest" description="Disordered" evidence="1">
    <location>
        <begin position="1"/>
        <end position="34"/>
    </location>
</feature>
<keyword evidence="2" id="KW-0812">Transmembrane</keyword>
<sequence length="172" mass="18553">MSTPAAQPNPHASAYTPPPWTMPAPDAAQASGSSAHPGWHSGVLACRICGAQPAAAVTVRAHQGLLLMMRFHKIDGPFCRSCGTALVRELTTKTLWQGWWSPFSLVFFSPFTLVWNLLASRKLAALPTPGPPAHGASRIQEGKPVHQRPMAYVAVLPLIWAVWFVTGMITHA</sequence>
<keyword evidence="2" id="KW-1133">Transmembrane helix</keyword>